<dbReference type="Proteomes" id="UP000199155">
    <property type="component" value="Unassembled WGS sequence"/>
</dbReference>
<keyword evidence="2" id="KW-0732">Signal</keyword>
<evidence type="ECO:0000256" key="1">
    <source>
        <dbReference type="SAM" id="MobiDB-lite"/>
    </source>
</evidence>
<gene>
    <name evidence="4" type="ORF">SAMN05421806_108284</name>
</gene>
<evidence type="ECO:0000313" key="4">
    <source>
        <dbReference type="EMBL" id="SDK54725.1"/>
    </source>
</evidence>
<protein>
    <recommendedName>
        <fullName evidence="3">DUF4232 domain-containing protein</fullName>
    </recommendedName>
</protein>
<evidence type="ECO:0000256" key="2">
    <source>
        <dbReference type="SAM" id="SignalP"/>
    </source>
</evidence>
<dbReference type="OrthoDB" id="3854042at2"/>
<feature type="compositionally biased region" description="Basic and acidic residues" evidence="1">
    <location>
        <begin position="115"/>
        <end position="124"/>
    </location>
</feature>
<feature type="compositionally biased region" description="Polar residues" evidence="1">
    <location>
        <begin position="42"/>
        <end position="57"/>
    </location>
</feature>
<feature type="signal peptide" evidence="2">
    <location>
        <begin position="1"/>
        <end position="25"/>
    </location>
</feature>
<feature type="chain" id="PRO_5038567622" description="DUF4232 domain-containing protein" evidence="2">
    <location>
        <begin position="26"/>
        <end position="255"/>
    </location>
</feature>
<evidence type="ECO:0000259" key="3">
    <source>
        <dbReference type="Pfam" id="PF14016"/>
    </source>
</evidence>
<reference evidence="4 5" key="1">
    <citation type="submission" date="2016-10" db="EMBL/GenBank/DDBJ databases">
        <authorList>
            <person name="de Groot N.N."/>
        </authorList>
    </citation>
    <scope>NUCLEOTIDE SEQUENCE [LARGE SCALE GENOMIC DNA]</scope>
    <source>
        <strain evidence="4 5">CGMCC 4.5727</strain>
    </source>
</reference>
<feature type="compositionally biased region" description="Polar residues" evidence="1">
    <location>
        <begin position="127"/>
        <end position="136"/>
    </location>
</feature>
<name>A0A1G9CTD5_9ACTN</name>
<proteinExistence type="predicted"/>
<dbReference type="RefSeq" id="WP_093612726.1">
    <property type="nucleotide sequence ID" value="NZ_FNFF01000008.1"/>
</dbReference>
<feature type="compositionally biased region" description="Low complexity" evidence="1">
    <location>
        <begin position="86"/>
        <end position="107"/>
    </location>
</feature>
<dbReference type="EMBL" id="FNFF01000008">
    <property type="protein sequence ID" value="SDK54725.1"/>
    <property type="molecule type" value="Genomic_DNA"/>
</dbReference>
<dbReference type="InterPro" id="IPR025326">
    <property type="entry name" value="DUF4232"/>
</dbReference>
<keyword evidence="5" id="KW-1185">Reference proteome</keyword>
<dbReference type="PROSITE" id="PS51257">
    <property type="entry name" value="PROKAR_LIPOPROTEIN"/>
    <property type="match status" value="1"/>
</dbReference>
<feature type="domain" description="DUF4232" evidence="3">
    <location>
        <begin position="125"/>
        <end position="247"/>
    </location>
</feature>
<dbReference type="Pfam" id="PF14016">
    <property type="entry name" value="DUF4232"/>
    <property type="match status" value="1"/>
</dbReference>
<evidence type="ECO:0000313" key="5">
    <source>
        <dbReference type="Proteomes" id="UP000199155"/>
    </source>
</evidence>
<dbReference type="AlphaFoldDB" id="A0A1G9CTD5"/>
<accession>A0A1G9CTD5</accession>
<feature type="region of interest" description="Disordered" evidence="1">
    <location>
        <begin position="25"/>
        <end position="136"/>
    </location>
</feature>
<organism evidence="4 5">
    <name type="scientific">Streptomyces indicus</name>
    <dbReference type="NCBI Taxonomy" id="417292"/>
    <lineage>
        <taxon>Bacteria</taxon>
        <taxon>Bacillati</taxon>
        <taxon>Actinomycetota</taxon>
        <taxon>Actinomycetes</taxon>
        <taxon>Kitasatosporales</taxon>
        <taxon>Streptomycetaceae</taxon>
        <taxon>Streptomyces</taxon>
    </lineage>
</organism>
<sequence>MSTRLTRSRLLAATTLAVATLTLTACGGGDGGSVRDEGPGTSAATSAQPDSPMNDNSSGHKDAATGKPATDSSSGSDSDSGRRDSAANGSPSSGGRNSGTSGRSGTSADNGTDSTTDRPTKHPVCDGSTTRTTATEVSRPLNHLLLTVTNTGPGACDLIGYPMARFGEAQAVPPALESTKPQAVITLAPGESGYAGVRLSAADGSGTHGYTARTLTVAFEGGGPVGRPALSGKGVYVDSSLRVTYWQTSIDHALD</sequence>